<dbReference type="EMBL" id="JBDIME010000024">
    <property type="protein sequence ID" value="MEN2792154.1"/>
    <property type="molecule type" value="Genomic_DNA"/>
</dbReference>
<sequence length="156" mass="16409">MDDADQPLSCPSAQPDMVDAHAFGIVSGTAAEPRIAYLKRSAEVTPAMMAELGDLDPTRVFRFSARCESSNCAQFADGRCGLGERIAAQLPPVVTALPSCQIRATCRWHEENGDSICFRCPQVVTVVPPELTSLARAATPPGLVPTAAGEAGLPAQ</sequence>
<protein>
    <recommendedName>
        <fullName evidence="3">Nitrogen fixation protein</fullName>
    </recommendedName>
</protein>
<dbReference type="RefSeq" id="WP_343888125.1">
    <property type="nucleotide sequence ID" value="NZ_BAAAEH010000007.1"/>
</dbReference>
<organism evidence="1 2">
    <name type="scientific">Sphingomonas oligophenolica</name>
    <dbReference type="NCBI Taxonomy" id="301154"/>
    <lineage>
        <taxon>Bacteria</taxon>
        <taxon>Pseudomonadati</taxon>
        <taxon>Pseudomonadota</taxon>
        <taxon>Alphaproteobacteria</taxon>
        <taxon>Sphingomonadales</taxon>
        <taxon>Sphingomonadaceae</taxon>
        <taxon>Sphingomonas</taxon>
    </lineage>
</organism>
<evidence type="ECO:0008006" key="3">
    <source>
        <dbReference type="Google" id="ProtNLM"/>
    </source>
</evidence>
<comment type="caution">
    <text evidence="1">The sequence shown here is derived from an EMBL/GenBank/DDBJ whole genome shotgun (WGS) entry which is preliminary data.</text>
</comment>
<name>A0ABU9Y8M8_9SPHN</name>
<evidence type="ECO:0000313" key="1">
    <source>
        <dbReference type="EMBL" id="MEN2792154.1"/>
    </source>
</evidence>
<reference evidence="1 2" key="1">
    <citation type="submission" date="2024-05" db="EMBL/GenBank/DDBJ databases">
        <authorList>
            <person name="Liu Q."/>
            <person name="Xin Y.-H."/>
        </authorList>
    </citation>
    <scope>NUCLEOTIDE SEQUENCE [LARGE SCALE GENOMIC DNA]</scope>
    <source>
        <strain evidence="1 2">CGMCC 1.10181</strain>
    </source>
</reference>
<dbReference type="Proteomes" id="UP001419910">
    <property type="component" value="Unassembled WGS sequence"/>
</dbReference>
<evidence type="ECO:0000313" key="2">
    <source>
        <dbReference type="Proteomes" id="UP001419910"/>
    </source>
</evidence>
<keyword evidence="2" id="KW-1185">Reference proteome</keyword>
<accession>A0ABU9Y8M8</accession>
<gene>
    <name evidence="1" type="ORF">ABC974_21165</name>
</gene>
<proteinExistence type="predicted"/>